<feature type="region of interest" description="Disordered" evidence="1">
    <location>
        <begin position="1"/>
        <end position="55"/>
    </location>
</feature>
<accession>B6G9H1</accession>
<comment type="caution">
    <text evidence="2">The sequence shown here is derived from an EMBL/GenBank/DDBJ whole genome shotgun (WGS) entry which is preliminary data.</text>
</comment>
<reference evidence="2 3" key="2">
    <citation type="submission" date="2008-10" db="EMBL/GenBank/DDBJ databases">
        <authorList>
            <person name="Fulton L."/>
            <person name="Clifton S."/>
            <person name="Fulton B."/>
            <person name="Xu J."/>
            <person name="Minx P."/>
            <person name="Pepin K.H."/>
            <person name="Johnson M."/>
            <person name="Thiruvilangam P."/>
            <person name="Bhonagiri V."/>
            <person name="Nash W.E."/>
            <person name="Mardis E.R."/>
            <person name="Wilson R.K."/>
        </authorList>
    </citation>
    <scope>NUCLEOTIDE SEQUENCE [LARGE SCALE GENOMIC DNA]</scope>
    <source>
        <strain evidence="2 3">DSM 13279</strain>
    </source>
</reference>
<proteinExistence type="predicted"/>
<gene>
    <name evidence="2" type="ORF">COLSTE_00712</name>
</gene>
<evidence type="ECO:0000256" key="1">
    <source>
        <dbReference type="SAM" id="MobiDB-lite"/>
    </source>
</evidence>
<dbReference type="Proteomes" id="UP000003560">
    <property type="component" value="Unassembled WGS sequence"/>
</dbReference>
<organism evidence="2 3">
    <name type="scientific">Collinsella stercoris DSM 13279</name>
    <dbReference type="NCBI Taxonomy" id="445975"/>
    <lineage>
        <taxon>Bacteria</taxon>
        <taxon>Bacillati</taxon>
        <taxon>Actinomycetota</taxon>
        <taxon>Coriobacteriia</taxon>
        <taxon>Coriobacteriales</taxon>
        <taxon>Coriobacteriaceae</taxon>
        <taxon>Collinsella</taxon>
    </lineage>
</organism>
<dbReference type="EMBL" id="ABXJ01000040">
    <property type="protein sequence ID" value="EEA91061.1"/>
    <property type="molecule type" value="Genomic_DNA"/>
</dbReference>
<dbReference type="HOGENOM" id="CLU_3024293_0_0_11"/>
<feature type="compositionally biased region" description="Low complexity" evidence="1">
    <location>
        <begin position="26"/>
        <end position="41"/>
    </location>
</feature>
<evidence type="ECO:0000313" key="3">
    <source>
        <dbReference type="Proteomes" id="UP000003560"/>
    </source>
</evidence>
<protein>
    <submittedName>
        <fullName evidence="2">Uncharacterized protein</fullName>
    </submittedName>
</protein>
<name>B6G9H1_9ACTN</name>
<dbReference type="AlphaFoldDB" id="B6G9H1"/>
<evidence type="ECO:0000313" key="2">
    <source>
        <dbReference type="EMBL" id="EEA91061.1"/>
    </source>
</evidence>
<reference evidence="2 3" key="1">
    <citation type="submission" date="2008-10" db="EMBL/GenBank/DDBJ databases">
        <title>Draft genome sequence of Collinsella stercoris (DSM 13279).</title>
        <authorList>
            <person name="Sudarsanam P."/>
            <person name="Ley R."/>
            <person name="Guruge J."/>
            <person name="Turnbaugh P.J."/>
            <person name="Mahowald M."/>
            <person name="Liep D."/>
            <person name="Gordon J."/>
        </authorList>
    </citation>
    <scope>NUCLEOTIDE SEQUENCE [LARGE SCALE GENOMIC DNA]</scope>
    <source>
        <strain evidence="2 3">DSM 13279</strain>
    </source>
</reference>
<sequence>MSARVQHRPWSRELNVSRGRVDVDRGAAGSTSAVGSTSASTPQFQRRPWAGRRRP</sequence>
<keyword evidence="3" id="KW-1185">Reference proteome</keyword>